<dbReference type="Proteomes" id="UP001152320">
    <property type="component" value="Chromosome 8"/>
</dbReference>
<feature type="domain" description="Fibronectin type-III" evidence="3">
    <location>
        <begin position="422"/>
        <end position="518"/>
    </location>
</feature>
<dbReference type="InterPro" id="IPR036770">
    <property type="entry name" value="Ankyrin_rpt-contain_sf"/>
</dbReference>
<dbReference type="PROSITE" id="PS50853">
    <property type="entry name" value="FN3"/>
    <property type="match status" value="1"/>
</dbReference>
<keyword evidence="5" id="KW-1185">Reference proteome</keyword>
<dbReference type="PANTHER" id="PTHR21437">
    <property type="entry name" value="WIDE AWAKE"/>
    <property type="match status" value="1"/>
</dbReference>
<feature type="compositionally biased region" description="Polar residues" evidence="1">
    <location>
        <begin position="158"/>
        <end position="173"/>
    </location>
</feature>
<dbReference type="GO" id="GO:0007165">
    <property type="term" value="P:signal transduction"/>
    <property type="evidence" value="ECO:0007669"/>
    <property type="project" value="InterPro"/>
</dbReference>
<dbReference type="InterPro" id="IPR039269">
    <property type="entry name" value="ANKFN1"/>
</dbReference>
<evidence type="ECO:0000256" key="1">
    <source>
        <dbReference type="SAM" id="MobiDB-lite"/>
    </source>
</evidence>
<dbReference type="SMART" id="SM00060">
    <property type="entry name" value="FN3"/>
    <property type="match status" value="1"/>
</dbReference>
<evidence type="ECO:0000259" key="3">
    <source>
        <dbReference type="PROSITE" id="PS50853"/>
    </source>
</evidence>
<dbReference type="Pfam" id="PF13637">
    <property type="entry name" value="Ank_4"/>
    <property type="match status" value="1"/>
</dbReference>
<reference evidence="4" key="1">
    <citation type="submission" date="2021-10" db="EMBL/GenBank/DDBJ databases">
        <title>Tropical sea cucumber genome reveals ecological adaptation and Cuvierian tubules defense mechanism.</title>
        <authorList>
            <person name="Chen T."/>
        </authorList>
    </citation>
    <scope>NUCLEOTIDE SEQUENCE</scope>
    <source>
        <strain evidence="4">Nanhai2018</strain>
        <tissue evidence="4">Muscle</tissue>
    </source>
</reference>
<dbReference type="SMART" id="SM00248">
    <property type="entry name" value="ANK"/>
    <property type="match status" value="2"/>
</dbReference>
<dbReference type="GO" id="GO:0061172">
    <property type="term" value="P:regulation of establishment of bipolar cell polarity"/>
    <property type="evidence" value="ECO:0007669"/>
    <property type="project" value="TreeGrafter"/>
</dbReference>
<evidence type="ECO:0000313" key="4">
    <source>
        <dbReference type="EMBL" id="KAJ8037769.1"/>
    </source>
</evidence>
<dbReference type="OrthoDB" id="2428204at2759"/>
<dbReference type="CDD" id="cd00063">
    <property type="entry name" value="FN3"/>
    <property type="match status" value="1"/>
</dbReference>
<dbReference type="CDD" id="cd17117">
    <property type="entry name" value="RA_ANKFN1_like"/>
    <property type="match status" value="1"/>
</dbReference>
<evidence type="ECO:0000313" key="5">
    <source>
        <dbReference type="Proteomes" id="UP001152320"/>
    </source>
</evidence>
<dbReference type="AlphaFoldDB" id="A0A9Q1H9B3"/>
<dbReference type="Gene3D" id="2.60.40.10">
    <property type="entry name" value="Immunoglobulins"/>
    <property type="match status" value="1"/>
</dbReference>
<organism evidence="4 5">
    <name type="scientific">Holothuria leucospilota</name>
    <name type="common">Black long sea cucumber</name>
    <name type="synonym">Mertensiothuria leucospilota</name>
    <dbReference type="NCBI Taxonomy" id="206669"/>
    <lineage>
        <taxon>Eukaryota</taxon>
        <taxon>Metazoa</taxon>
        <taxon>Echinodermata</taxon>
        <taxon>Eleutherozoa</taxon>
        <taxon>Echinozoa</taxon>
        <taxon>Holothuroidea</taxon>
        <taxon>Aspidochirotacea</taxon>
        <taxon>Aspidochirotida</taxon>
        <taxon>Holothuriidae</taxon>
        <taxon>Holothuria</taxon>
    </lineage>
</organism>
<feature type="domain" description="Ras-associating" evidence="2">
    <location>
        <begin position="1052"/>
        <end position="1153"/>
    </location>
</feature>
<sequence length="1166" mass="131933">MEESTSVSGNFVVLKSDMKRDKVKFLLKDYDYGSRNPDRSQTSCYLSPTTCNNTSQPASVHPAITNFHFQPAAGRPREAFGEVISDFDMKLSAHERWVGALKKILKKNSGILQPVVEGAAWRLEDDETFPPNTSPSLEDTPFAQTSTQLYYTCPPQAQPNSGDKSPKNGSNGSLVKLARRFSQRGERKEPRTLPLNITDDQPHRQRSVSVDSGDVRKAHSMESLVQTGDKSKSSNSIPPSPSAPVRLQRSWSAKKRHGSNLEVDTIMERQPEKERSKRTSKQMTDFQAFFDAVEHQDIDEVESLLKLNTFDVNQPNNDDFTALDIAIMTNNMPMARILLANGARENSRFLMKDARMSKLNTLINSSEQIIQDLTSRIVNSSQTKEANINNKDLTKQLMDWEWRSRLLLRMKKGFESARVPDVPANVGLSVASSTSLHVSFQEPHNVNGAAVTRYKIEWGTTEDLQSLSGEHILYDVRCLSYTIQGLVKGTKYYVRVSAFNMKGFGPAALSCPQCAVPSSWRDCDNSSPRFSNQLSMVDDLFRKVRDSRPADSGEMRMSSPRASPSQVRKTVRKSLKNFFQSAPKFQKHLKRGIYVATIIYHDDKIMVTTEDHIPIVEVDENFPSNYQQDFLWFMKVAKTWEDVDLLRTDLSHSNSSSATVLFRNKLLAAVTHLQSVLCVQDLGQLYFEPIRDNHGTMIWLLMNHVKEPRMLPSTAVKWIPLNRMLKRKSMSVETPSASDLLMNSLPEKLVHHRSSTTPLKRGLYLAYLRMRSSVDTIRVQVPEKHPSILPHLKIRDNPNVSQEEWQWLHNLDINEVKSKPTLAQEQFQQQLTEASKELLKNLGIEEKDSLSHRICDLEIIELNDEVSVILLFPPPGNVCLGPGTSDEWLIGTDFISVPVPVFELAHVTTYHPNFMRRFARLSSILELDNILSQQELREAFSDEELSDAKDRQDQVGGFLTTLETIWKSMRWLTDILQYARDRQVTGGVPLSVLYAPPPSPLEMNDNIGNTAHLPDEDDTDAKVSSLNFNNNLTSGQLERETFTKMRSTSRLTSGILKVYPAYQSGLAKGTSVKLHVTNRTSCREIINLVIQQLNKTIESRKLDAPVYNEDQWMEFCLIAVVGNMEHTLKDDLCPLQLQNPWTKGQLLVRPRDSISNIPSIGPSTCV</sequence>
<dbReference type="GO" id="GO:0005819">
    <property type="term" value="C:spindle"/>
    <property type="evidence" value="ECO:0007669"/>
    <property type="project" value="TreeGrafter"/>
</dbReference>
<dbReference type="GO" id="GO:0000132">
    <property type="term" value="P:establishment of mitotic spindle orientation"/>
    <property type="evidence" value="ECO:0007669"/>
    <property type="project" value="TreeGrafter"/>
</dbReference>
<dbReference type="Gene3D" id="1.25.40.20">
    <property type="entry name" value="Ankyrin repeat-containing domain"/>
    <property type="match status" value="1"/>
</dbReference>
<name>A0A9Q1H9B3_HOLLE</name>
<dbReference type="Pfam" id="PF00041">
    <property type="entry name" value="fn3"/>
    <property type="match status" value="1"/>
</dbReference>
<dbReference type="PANTHER" id="PTHR21437:SF1">
    <property type="entry name" value="WIDE AWAKE"/>
    <property type="match status" value="1"/>
</dbReference>
<dbReference type="InterPro" id="IPR036116">
    <property type="entry name" value="FN3_sf"/>
</dbReference>
<dbReference type="SUPFAM" id="SSF48403">
    <property type="entry name" value="Ankyrin repeat"/>
    <property type="match status" value="1"/>
</dbReference>
<dbReference type="PROSITE" id="PS50200">
    <property type="entry name" value="RA"/>
    <property type="match status" value="1"/>
</dbReference>
<protein>
    <submittedName>
        <fullName evidence="4">Ankyrin repeat and fibronectin type-III domain-containing protein 1</fullName>
    </submittedName>
</protein>
<proteinExistence type="predicted"/>
<dbReference type="InterPro" id="IPR003961">
    <property type="entry name" value="FN3_dom"/>
</dbReference>
<dbReference type="Pfam" id="PF00788">
    <property type="entry name" value="RA"/>
    <property type="match status" value="1"/>
</dbReference>
<dbReference type="SUPFAM" id="SSF49265">
    <property type="entry name" value="Fibronectin type III"/>
    <property type="match status" value="1"/>
</dbReference>
<dbReference type="InterPro" id="IPR013783">
    <property type="entry name" value="Ig-like_fold"/>
</dbReference>
<gene>
    <name evidence="4" type="ORF">HOLleu_18666</name>
</gene>
<dbReference type="EMBL" id="JAIZAY010000008">
    <property type="protein sequence ID" value="KAJ8037769.1"/>
    <property type="molecule type" value="Genomic_DNA"/>
</dbReference>
<feature type="region of interest" description="Disordered" evidence="1">
    <location>
        <begin position="152"/>
        <end position="281"/>
    </location>
</feature>
<dbReference type="SMART" id="SM00314">
    <property type="entry name" value="RA"/>
    <property type="match status" value="1"/>
</dbReference>
<dbReference type="InterPro" id="IPR002110">
    <property type="entry name" value="Ankyrin_rpt"/>
</dbReference>
<dbReference type="Gene3D" id="3.10.20.90">
    <property type="entry name" value="Phosphatidylinositol 3-kinase Catalytic Subunit, Chain A, domain 1"/>
    <property type="match status" value="1"/>
</dbReference>
<accession>A0A9Q1H9B3</accession>
<evidence type="ECO:0000259" key="2">
    <source>
        <dbReference type="PROSITE" id="PS50200"/>
    </source>
</evidence>
<dbReference type="InterPro" id="IPR000159">
    <property type="entry name" value="RA_dom"/>
</dbReference>
<comment type="caution">
    <text evidence="4">The sequence shown here is derived from an EMBL/GenBank/DDBJ whole genome shotgun (WGS) entry which is preliminary data.</text>
</comment>
<feature type="compositionally biased region" description="Basic and acidic residues" evidence="1">
    <location>
        <begin position="266"/>
        <end position="277"/>
    </location>
</feature>